<gene>
    <name evidence="2" type="ORF">CCMA1212_002066</name>
</gene>
<dbReference type="GeneID" id="300573918"/>
<feature type="region of interest" description="Disordered" evidence="1">
    <location>
        <begin position="37"/>
        <end position="62"/>
    </location>
</feature>
<comment type="caution">
    <text evidence="2">The sequence shown here is derived from an EMBL/GenBank/DDBJ whole genome shotgun (WGS) entry which is preliminary data.</text>
</comment>
<evidence type="ECO:0000256" key="1">
    <source>
        <dbReference type="SAM" id="MobiDB-lite"/>
    </source>
</evidence>
<sequence>MFAANHRGGRLRQCWEASRGCLGLKYGRSRLCSAAKRRERREGERERDRERGGNREYRETTSNPGRRLISTHARVRPLCAVLQCAVFLVCATCSLAQSMNQLFIIHRFSPSIHPSMTVRSGLVESDSRRRQDTTLLPLPFQAADQTLHADNNNRTPNSSHSTCDMQPW</sequence>
<dbReference type="RefSeq" id="XP_073561916.1">
    <property type="nucleotide sequence ID" value="XM_073699468.1"/>
</dbReference>
<feature type="region of interest" description="Disordered" evidence="1">
    <location>
        <begin position="147"/>
        <end position="168"/>
    </location>
</feature>
<reference evidence="2 3" key="1">
    <citation type="submission" date="2018-01" db="EMBL/GenBank/DDBJ databases">
        <title>Genome characterization of the sugarcane-associated fungus Trichoderma ghanense CCMA-1212 and their application in lignocelulose bioconversion.</title>
        <authorList>
            <person name="Steindorff A.S."/>
            <person name="Mendes T.D."/>
            <person name="Vilela E.S.D."/>
            <person name="Rodrigues D.S."/>
            <person name="Formighieri E.F."/>
            <person name="Melo I.S."/>
            <person name="Favaro L.C.L."/>
        </authorList>
    </citation>
    <scope>NUCLEOTIDE SEQUENCE [LARGE SCALE GENOMIC DNA]</scope>
    <source>
        <strain evidence="2 3">CCMA-1212</strain>
    </source>
</reference>
<feature type="compositionally biased region" description="Basic and acidic residues" evidence="1">
    <location>
        <begin position="40"/>
        <end position="59"/>
    </location>
</feature>
<feature type="compositionally biased region" description="Polar residues" evidence="1">
    <location>
        <begin position="148"/>
        <end position="168"/>
    </location>
</feature>
<name>A0ABY2HEE3_9HYPO</name>
<evidence type="ECO:0000313" key="3">
    <source>
        <dbReference type="Proteomes" id="UP001642720"/>
    </source>
</evidence>
<dbReference type="Proteomes" id="UP001642720">
    <property type="component" value="Unassembled WGS sequence"/>
</dbReference>
<protein>
    <submittedName>
        <fullName evidence="2">Uncharacterized protein</fullName>
    </submittedName>
</protein>
<proteinExistence type="predicted"/>
<dbReference type="EMBL" id="PPTA01000002">
    <property type="protein sequence ID" value="TFB05715.1"/>
    <property type="molecule type" value="Genomic_DNA"/>
</dbReference>
<evidence type="ECO:0000313" key="2">
    <source>
        <dbReference type="EMBL" id="TFB05715.1"/>
    </source>
</evidence>
<keyword evidence="3" id="KW-1185">Reference proteome</keyword>
<accession>A0ABY2HEE3</accession>
<organism evidence="2 3">
    <name type="scientific">Trichoderma ghanense</name>
    <dbReference type="NCBI Taxonomy" id="65468"/>
    <lineage>
        <taxon>Eukaryota</taxon>
        <taxon>Fungi</taxon>
        <taxon>Dikarya</taxon>
        <taxon>Ascomycota</taxon>
        <taxon>Pezizomycotina</taxon>
        <taxon>Sordariomycetes</taxon>
        <taxon>Hypocreomycetidae</taxon>
        <taxon>Hypocreales</taxon>
        <taxon>Hypocreaceae</taxon>
        <taxon>Trichoderma</taxon>
    </lineage>
</organism>